<dbReference type="AlphaFoldDB" id="A0A7J9GAB4"/>
<evidence type="ECO:0000313" key="3">
    <source>
        <dbReference type="Proteomes" id="UP000593560"/>
    </source>
</evidence>
<dbReference type="OrthoDB" id="618098at2759"/>
<organism evidence="2 3">
    <name type="scientific">Gossypium harknessii</name>
    <dbReference type="NCBI Taxonomy" id="34285"/>
    <lineage>
        <taxon>Eukaryota</taxon>
        <taxon>Viridiplantae</taxon>
        <taxon>Streptophyta</taxon>
        <taxon>Embryophyta</taxon>
        <taxon>Tracheophyta</taxon>
        <taxon>Spermatophyta</taxon>
        <taxon>Magnoliopsida</taxon>
        <taxon>eudicotyledons</taxon>
        <taxon>Gunneridae</taxon>
        <taxon>Pentapetalae</taxon>
        <taxon>rosids</taxon>
        <taxon>malvids</taxon>
        <taxon>Malvales</taxon>
        <taxon>Malvaceae</taxon>
        <taxon>Malvoideae</taxon>
        <taxon>Gossypium</taxon>
    </lineage>
</organism>
<dbReference type="EMBL" id="JABFAD010000003">
    <property type="protein sequence ID" value="MBA0794540.1"/>
    <property type="molecule type" value="Genomic_DNA"/>
</dbReference>
<reference evidence="2 3" key="1">
    <citation type="journal article" date="2019" name="Genome Biol. Evol.">
        <title>Insights into the evolution of the New World diploid cottons (Gossypium, subgenus Houzingenia) based on genome sequencing.</title>
        <authorList>
            <person name="Grover C.E."/>
            <person name="Arick M.A. 2nd"/>
            <person name="Thrash A."/>
            <person name="Conover J.L."/>
            <person name="Sanders W.S."/>
            <person name="Peterson D.G."/>
            <person name="Frelichowski J.E."/>
            <person name="Scheffler J.A."/>
            <person name="Scheffler B.E."/>
            <person name="Wendel J.F."/>
        </authorList>
    </citation>
    <scope>NUCLEOTIDE SEQUENCE [LARGE SCALE GENOMIC DNA]</scope>
    <source>
        <strain evidence="2">0</strain>
        <tissue evidence="2">Leaf</tissue>
    </source>
</reference>
<sequence length="159" mass="18302">MIDLHNVGTFNADTRFKASYLLELERMMEKVLPHVILNVKPNLESRFRTLKNGQSFTVCSEEKIIVALVGMTIGRWFLLKIHKEAAQFRTRSFPYYEQLTSIYVKDRATGKYAQIAANIFKELCTEDVTNKRNPEEGSNDNEYEDDASLDEIDVLATQS</sequence>
<dbReference type="PANTHER" id="PTHR48464:SF1">
    <property type="entry name" value="MYB_SANT-LIKE DOMAIN-CONTAINING PROTEIN"/>
    <property type="match status" value="1"/>
</dbReference>
<feature type="compositionally biased region" description="Acidic residues" evidence="1">
    <location>
        <begin position="137"/>
        <end position="151"/>
    </location>
</feature>
<accession>A0A7J9GAB4</accession>
<proteinExistence type="predicted"/>
<protein>
    <submittedName>
        <fullName evidence="2">Uncharacterized protein</fullName>
    </submittedName>
</protein>
<dbReference type="Proteomes" id="UP000593560">
    <property type="component" value="Unassembled WGS sequence"/>
</dbReference>
<name>A0A7J9GAB4_9ROSI</name>
<comment type="caution">
    <text evidence="2">The sequence shown here is derived from an EMBL/GenBank/DDBJ whole genome shotgun (WGS) entry which is preliminary data.</text>
</comment>
<gene>
    <name evidence="2" type="ORF">Gohar_018859</name>
</gene>
<keyword evidence="3" id="KW-1185">Reference proteome</keyword>
<evidence type="ECO:0000256" key="1">
    <source>
        <dbReference type="SAM" id="MobiDB-lite"/>
    </source>
</evidence>
<dbReference type="PANTHER" id="PTHR48464">
    <property type="match status" value="1"/>
</dbReference>
<evidence type="ECO:0000313" key="2">
    <source>
        <dbReference type="EMBL" id="MBA0794540.1"/>
    </source>
</evidence>
<feature type="region of interest" description="Disordered" evidence="1">
    <location>
        <begin position="130"/>
        <end position="151"/>
    </location>
</feature>